<feature type="transmembrane region" description="Helical" evidence="2">
    <location>
        <begin position="563"/>
        <end position="587"/>
    </location>
</feature>
<feature type="transmembrane region" description="Helical" evidence="2">
    <location>
        <begin position="314"/>
        <end position="337"/>
    </location>
</feature>
<feature type="transmembrane region" description="Helical" evidence="2">
    <location>
        <begin position="533"/>
        <end position="556"/>
    </location>
</feature>
<feature type="transmembrane region" description="Helical" evidence="2">
    <location>
        <begin position="628"/>
        <end position="661"/>
    </location>
</feature>
<feature type="transmembrane region" description="Helical" evidence="2">
    <location>
        <begin position="593"/>
        <end position="621"/>
    </location>
</feature>
<feature type="compositionally biased region" description="Basic and acidic residues" evidence="1">
    <location>
        <begin position="82"/>
        <end position="97"/>
    </location>
</feature>
<feature type="transmembrane region" description="Helical" evidence="2">
    <location>
        <begin position="383"/>
        <end position="407"/>
    </location>
</feature>
<evidence type="ECO:0000313" key="4">
    <source>
        <dbReference type="Proteomes" id="UP000541610"/>
    </source>
</evidence>
<comment type="caution">
    <text evidence="3">The sequence shown here is derived from an EMBL/GenBank/DDBJ whole genome shotgun (WGS) entry which is preliminary data.</text>
</comment>
<gene>
    <name evidence="3" type="ORF">FOZ60_014370</name>
</gene>
<feature type="transmembrane region" description="Helical" evidence="2">
    <location>
        <begin position="443"/>
        <end position="467"/>
    </location>
</feature>
<accession>A0A7J6N8P1</accession>
<feature type="region of interest" description="Disordered" evidence="1">
    <location>
        <begin position="75"/>
        <end position="99"/>
    </location>
</feature>
<feature type="transmembrane region" description="Helical" evidence="2">
    <location>
        <begin position="31"/>
        <end position="50"/>
    </location>
</feature>
<feature type="transmembrane region" description="Helical" evidence="2">
    <location>
        <begin position="343"/>
        <end position="376"/>
    </location>
</feature>
<sequence length="1109" mass="119384">MTTRKQSSPGSDARSQETISVNVTTSQAVKLTVLAIVIIGALVVAIRILAVKKGATGMYSKAEAIRKMHCLPPGSLEGDSLSPRDECASQENPERLPVDVSPAENVGGLVLVDEYGTVRVNKGNRSSLGVETADNNPLVLITSVRMYRTYLQLLLPEVQIKVDDTEESRLTADSSTVIQVNPSSAIPRVQELREWLAVQPGKQDRTRPYARSAYHASENPRPLNSSRYTDEQDMEIFRFISNEAAMKISEGRGKKVPVRGNKIWEKAVEQGVAAPHPAQSLRTRWDRNIANRVAEFSERLAEERQKAAATEMTIVVVVVVGHFVVVVVVVGHFVVVVVVVGHFVVVVVVVGHFVVVVVVVGHFVVVVVVVGHFVVVVVVVGHFVVVVVVVGHFVVVVVVVGHFVVVVVVVGHFVVVVVVVGHFVVVVVVVGHFVVVVVVVGHFVVVVVVVGHFVVVVVVVGHFVVVVVVVGHFVVVVVVVGHFVVVVVVVGHFVVVVVVVGHFVVVVVVVGHFVVVVVVVGHFVVVVVVVGHFVVVVVVVGHFVVVVVVVGHFVVVVVVVGHFVVVVVVVGHFVVVVVVVGHFVVVVVVVGHFVVVVVVVGHFVVVVVVVGHFVVVVVVVGHFVGTSVVVVVVVGHFVVAVVVVGHFVVVVVVVGHFVVVVVVVGHFVVAVVVVGHFVVVVVVVGHFVVVVVVVGHFVVVVVVVGHFVVVVAVVIIGALVVAVVIIGALVVAVVIIGASVVAVVIIGALVFGNVRPDKLTRDLTWPMESADAADRSPRVRLYCWVHMERRVLQASRKAINESTEPNAIAVEQRRAEFKSDLVALQQAPNDEQFAMAASLLVAKWRSMYPDFIETFQQGWLRERASWGQCCRDVESGIARHSCAIEGVNSGLKRGKIAKSATIPALIKEMIGYAEDCAMAAAEEPDEDMQIHCASHPRHHSEPPGPDIAKAMATRHPQHLTKVHCASHLPHSETQGPSVVDPMAVQHLQHLRKIHCASHTRHHSEPPGPDIAKAMATQHPQHLTKDGPVRSMTMAAEMMNTKQQEARAVSADAAHGLLLLAALSYILLEQPDTTTPPLAKRLRNRPRPDYVQMEKGKRVEVDRGMLAWRN</sequence>
<keyword evidence="2" id="KW-1133">Transmembrane helix</keyword>
<evidence type="ECO:0000256" key="1">
    <source>
        <dbReference type="SAM" id="MobiDB-lite"/>
    </source>
</evidence>
<feature type="transmembrane region" description="Helical" evidence="2">
    <location>
        <begin position="413"/>
        <end position="436"/>
    </location>
</feature>
<evidence type="ECO:0000313" key="3">
    <source>
        <dbReference type="EMBL" id="KAF4679897.1"/>
    </source>
</evidence>
<dbReference type="AlphaFoldDB" id="A0A7J6N8P1"/>
<dbReference type="OrthoDB" id="10610034at2759"/>
<organism evidence="3 4">
    <name type="scientific">Perkinsus olseni</name>
    <name type="common">Perkinsus atlanticus</name>
    <dbReference type="NCBI Taxonomy" id="32597"/>
    <lineage>
        <taxon>Eukaryota</taxon>
        <taxon>Sar</taxon>
        <taxon>Alveolata</taxon>
        <taxon>Perkinsozoa</taxon>
        <taxon>Perkinsea</taxon>
        <taxon>Perkinsida</taxon>
        <taxon>Perkinsidae</taxon>
        <taxon>Perkinsus</taxon>
    </lineage>
</organism>
<proteinExistence type="predicted"/>
<feature type="transmembrane region" description="Helical" evidence="2">
    <location>
        <begin position="667"/>
        <end position="690"/>
    </location>
</feature>
<dbReference type="Proteomes" id="UP000541610">
    <property type="component" value="Unassembled WGS sequence"/>
</dbReference>
<keyword evidence="2" id="KW-0472">Membrane</keyword>
<feature type="transmembrane region" description="Helical" evidence="2">
    <location>
        <begin position="473"/>
        <end position="496"/>
    </location>
</feature>
<feature type="transmembrane region" description="Helical" evidence="2">
    <location>
        <begin position="503"/>
        <end position="527"/>
    </location>
</feature>
<evidence type="ECO:0000256" key="2">
    <source>
        <dbReference type="SAM" id="Phobius"/>
    </source>
</evidence>
<feature type="transmembrane region" description="Helical" evidence="2">
    <location>
        <begin position="697"/>
        <end position="719"/>
    </location>
</feature>
<dbReference type="EMBL" id="JABANP010000674">
    <property type="protein sequence ID" value="KAF4679897.1"/>
    <property type="molecule type" value="Genomic_DNA"/>
</dbReference>
<protein>
    <submittedName>
        <fullName evidence="3">Uncharacterized protein</fullName>
    </submittedName>
</protein>
<feature type="transmembrane region" description="Helical" evidence="2">
    <location>
        <begin position="725"/>
        <end position="751"/>
    </location>
</feature>
<dbReference type="Gene3D" id="1.10.10.60">
    <property type="entry name" value="Homeodomain-like"/>
    <property type="match status" value="1"/>
</dbReference>
<keyword evidence="2" id="KW-0812">Transmembrane</keyword>
<reference evidence="3 4" key="1">
    <citation type="submission" date="2020-04" db="EMBL/GenBank/DDBJ databases">
        <title>Perkinsus olseni comparative genomics.</title>
        <authorList>
            <person name="Bogema D.R."/>
        </authorList>
    </citation>
    <scope>NUCLEOTIDE SEQUENCE [LARGE SCALE GENOMIC DNA]</scope>
    <source>
        <strain evidence="3">00978-12</strain>
    </source>
</reference>
<feature type="region of interest" description="Disordered" evidence="1">
    <location>
        <begin position="201"/>
        <end position="227"/>
    </location>
</feature>
<name>A0A7J6N8P1_PEROL</name>